<dbReference type="InterPro" id="IPR036249">
    <property type="entry name" value="Thioredoxin-like_sf"/>
</dbReference>
<comment type="caution">
    <text evidence="4">The sequence shown here is derived from an EMBL/GenBank/DDBJ whole genome shotgun (WGS) entry which is preliminary data.</text>
</comment>
<dbReference type="EMBL" id="PRDG01000002">
    <property type="protein sequence ID" value="MBP2623201.1"/>
    <property type="molecule type" value="Genomic_DNA"/>
</dbReference>
<feature type="domain" description="Thioredoxin" evidence="3">
    <location>
        <begin position="68"/>
        <end position="210"/>
    </location>
</feature>
<feature type="signal peptide" evidence="2">
    <location>
        <begin position="1"/>
        <end position="21"/>
    </location>
</feature>
<feature type="compositionally biased region" description="Basic and acidic residues" evidence="1">
    <location>
        <begin position="30"/>
        <end position="62"/>
    </location>
</feature>
<feature type="chain" id="PRO_5047172700" description="Thioredoxin domain-containing protein" evidence="2">
    <location>
        <begin position="22"/>
        <end position="210"/>
    </location>
</feature>
<dbReference type="Gene3D" id="3.40.30.10">
    <property type="entry name" value="Glutaredoxin"/>
    <property type="match status" value="1"/>
</dbReference>
<dbReference type="Proteomes" id="UP001519296">
    <property type="component" value="Unassembled WGS sequence"/>
</dbReference>
<evidence type="ECO:0000256" key="1">
    <source>
        <dbReference type="SAM" id="MobiDB-lite"/>
    </source>
</evidence>
<proteinExistence type="predicted"/>
<dbReference type="PROSITE" id="PS51352">
    <property type="entry name" value="THIOREDOXIN_2"/>
    <property type="match status" value="1"/>
</dbReference>
<gene>
    <name evidence="4" type="ORF">C4K46_04525</name>
</gene>
<dbReference type="PROSITE" id="PS51257">
    <property type="entry name" value="PROKAR_LIPOPROTEIN"/>
    <property type="match status" value="1"/>
</dbReference>
<evidence type="ECO:0000259" key="3">
    <source>
        <dbReference type="PROSITE" id="PS51352"/>
    </source>
</evidence>
<reference evidence="4 5" key="1">
    <citation type="submission" date="2018-02" db="EMBL/GenBank/DDBJ databases">
        <title>Draft genome sequence of Streptococcus oricebi CCUG 70868T type strain.</title>
        <authorList>
            <person name="Mendez V."/>
            <person name="Salva-Serra F."/>
            <person name="Jaen-Luchoro D."/>
            <person name="Gonzales-Siles L."/>
            <person name="Karlsson R."/>
            <person name="Engstrom-Jakobsson H."/>
            <person name="Busquets A."/>
            <person name="Gomila M."/>
            <person name="Pineiro-Iglesias B."/>
            <person name="Bennasar-Figueras A."/>
            <person name="Seeger M."/>
            <person name="Moore E."/>
        </authorList>
    </citation>
    <scope>NUCLEOTIDE SEQUENCE [LARGE SCALE GENOMIC DNA]</scope>
    <source>
        <strain evidence="4 5">CCUG 70868</strain>
    </source>
</reference>
<organism evidence="4 5">
    <name type="scientific">Streptococcus oricebi</name>
    <dbReference type="NCBI Taxonomy" id="1547447"/>
    <lineage>
        <taxon>Bacteria</taxon>
        <taxon>Bacillati</taxon>
        <taxon>Bacillota</taxon>
        <taxon>Bacilli</taxon>
        <taxon>Lactobacillales</taxon>
        <taxon>Streptococcaceae</taxon>
        <taxon>Streptococcus</taxon>
    </lineage>
</organism>
<keyword evidence="2" id="KW-0732">Signal</keyword>
<accession>A0ABS5B3V4</accession>
<feature type="region of interest" description="Disordered" evidence="1">
    <location>
        <begin position="25"/>
        <end position="75"/>
    </location>
</feature>
<dbReference type="InterPro" id="IPR013740">
    <property type="entry name" value="Redoxin"/>
</dbReference>
<dbReference type="PANTHER" id="PTHR42852:SF16">
    <property type="entry name" value="THIOL:DISULFIDE INTERCHANGE PROTEIN TLPA"/>
    <property type="match status" value="1"/>
</dbReference>
<keyword evidence="5" id="KW-1185">Reference proteome</keyword>
<dbReference type="InterPro" id="IPR013766">
    <property type="entry name" value="Thioredoxin_domain"/>
</dbReference>
<sequence length="210" mass="23324">MKTTSLALAGLSCLALLGACSSQQNHSQMKKGEKSSMNEQSMKKDDKMKKDKMTDSDKKKEQASPSKLNEGKPAADFSLQGVDGKTYKLSDFKGKKVYLKFWASWCSICLSTLADSDQLAMSEGKDYMVLSVISPGHNGEKSTQDFKKWYKGLDYKHLPVLLDPDGKLLEEYGIRSYPSAAFIGSDGVVAKTHVGFMKKEQIQEELEKIK</sequence>
<evidence type="ECO:0000313" key="4">
    <source>
        <dbReference type="EMBL" id="MBP2623201.1"/>
    </source>
</evidence>
<dbReference type="SUPFAM" id="SSF52833">
    <property type="entry name" value="Thioredoxin-like"/>
    <property type="match status" value="1"/>
</dbReference>
<name>A0ABS5B3V4_9STRE</name>
<dbReference type="Pfam" id="PF08534">
    <property type="entry name" value="Redoxin"/>
    <property type="match status" value="1"/>
</dbReference>
<dbReference type="PANTHER" id="PTHR42852">
    <property type="entry name" value="THIOL:DISULFIDE INTERCHANGE PROTEIN DSBE"/>
    <property type="match status" value="1"/>
</dbReference>
<protein>
    <recommendedName>
        <fullName evidence="3">Thioredoxin domain-containing protein</fullName>
    </recommendedName>
</protein>
<dbReference type="RefSeq" id="WP_420853773.1">
    <property type="nucleotide sequence ID" value="NZ_PRDG01000002.1"/>
</dbReference>
<evidence type="ECO:0000313" key="5">
    <source>
        <dbReference type="Proteomes" id="UP001519296"/>
    </source>
</evidence>
<evidence type="ECO:0000256" key="2">
    <source>
        <dbReference type="SAM" id="SignalP"/>
    </source>
</evidence>
<dbReference type="CDD" id="cd02966">
    <property type="entry name" value="TlpA_like_family"/>
    <property type="match status" value="1"/>
</dbReference>
<dbReference type="InterPro" id="IPR050553">
    <property type="entry name" value="Thioredoxin_ResA/DsbE_sf"/>
</dbReference>